<dbReference type="Proteomes" id="UP000009168">
    <property type="component" value="Unassembled WGS sequence"/>
</dbReference>
<feature type="transmembrane region" description="Helical" evidence="2">
    <location>
        <begin position="99"/>
        <end position="118"/>
    </location>
</feature>
<dbReference type="PANTHER" id="PTHR13018:SF135">
    <property type="entry name" value="CSC1_OSCA1-LIKE 7TM REGION DOMAIN-CONTAINING PROTEIN"/>
    <property type="match status" value="1"/>
</dbReference>
<keyword evidence="5" id="KW-1185">Reference proteome</keyword>
<evidence type="ECO:0000313" key="4">
    <source>
        <dbReference type="EMBL" id="EAR89910.3"/>
    </source>
</evidence>
<dbReference type="GO" id="GO:0005227">
    <property type="term" value="F:calcium-activated cation channel activity"/>
    <property type="evidence" value="ECO:0007669"/>
    <property type="project" value="InterPro"/>
</dbReference>
<dbReference type="GeneID" id="7834869"/>
<dbReference type="InterPro" id="IPR027815">
    <property type="entry name" value="CSC1/OSCA1-like_cyt"/>
</dbReference>
<dbReference type="STRING" id="312017.I7MHU8"/>
<accession>I7MHU8</accession>
<feature type="transmembrane region" description="Helical" evidence="2">
    <location>
        <begin position="927"/>
        <end position="945"/>
    </location>
</feature>
<gene>
    <name evidence="4" type="ORF">TTHERM_00560010</name>
</gene>
<dbReference type="InParanoid" id="I7MHU8"/>
<feature type="domain" description="CSC1/OSCA1-like cytosolic" evidence="3">
    <location>
        <begin position="329"/>
        <end position="532"/>
    </location>
</feature>
<dbReference type="InterPro" id="IPR045122">
    <property type="entry name" value="Csc1-like"/>
</dbReference>
<name>I7MHU8_TETTS</name>
<evidence type="ECO:0000256" key="2">
    <source>
        <dbReference type="SAM" id="Phobius"/>
    </source>
</evidence>
<reference evidence="5" key="1">
    <citation type="journal article" date="2006" name="PLoS Biol.">
        <title>Macronuclear genome sequence of the ciliate Tetrahymena thermophila, a model eukaryote.</title>
        <authorList>
            <person name="Eisen J.A."/>
            <person name="Coyne R.S."/>
            <person name="Wu M."/>
            <person name="Wu D."/>
            <person name="Thiagarajan M."/>
            <person name="Wortman J.R."/>
            <person name="Badger J.H."/>
            <person name="Ren Q."/>
            <person name="Amedeo P."/>
            <person name="Jones K.M."/>
            <person name="Tallon L.J."/>
            <person name="Delcher A.L."/>
            <person name="Salzberg S.L."/>
            <person name="Silva J.C."/>
            <person name="Haas B.J."/>
            <person name="Majoros W.H."/>
            <person name="Farzad M."/>
            <person name="Carlton J.M."/>
            <person name="Smith R.K. Jr."/>
            <person name="Garg J."/>
            <person name="Pearlman R.E."/>
            <person name="Karrer K.M."/>
            <person name="Sun L."/>
            <person name="Manning G."/>
            <person name="Elde N.C."/>
            <person name="Turkewitz A.P."/>
            <person name="Asai D.J."/>
            <person name="Wilkes D.E."/>
            <person name="Wang Y."/>
            <person name="Cai H."/>
            <person name="Collins K."/>
            <person name="Stewart B.A."/>
            <person name="Lee S.R."/>
            <person name="Wilamowska K."/>
            <person name="Weinberg Z."/>
            <person name="Ruzzo W.L."/>
            <person name="Wloga D."/>
            <person name="Gaertig J."/>
            <person name="Frankel J."/>
            <person name="Tsao C.-C."/>
            <person name="Gorovsky M.A."/>
            <person name="Keeling P.J."/>
            <person name="Waller R.F."/>
            <person name="Patron N.J."/>
            <person name="Cherry J.M."/>
            <person name="Stover N.A."/>
            <person name="Krieger C.J."/>
            <person name="del Toro C."/>
            <person name="Ryder H.F."/>
            <person name="Williamson S.C."/>
            <person name="Barbeau R.A."/>
            <person name="Hamilton E.P."/>
            <person name="Orias E."/>
        </authorList>
    </citation>
    <scope>NUCLEOTIDE SEQUENCE [LARGE SCALE GENOMIC DNA]</scope>
    <source>
        <strain evidence="5">SB210</strain>
    </source>
</reference>
<feature type="transmembrane region" description="Helical" evidence="2">
    <location>
        <begin position="688"/>
        <end position="707"/>
    </location>
</feature>
<dbReference type="OrthoDB" id="297739at2759"/>
<keyword evidence="2" id="KW-1133">Transmembrane helix</keyword>
<keyword evidence="1" id="KW-0175">Coiled coil</keyword>
<dbReference type="eggNOG" id="ENOG502QW1B">
    <property type="taxonomic scope" value="Eukaryota"/>
</dbReference>
<dbReference type="KEGG" id="tet:TTHERM_00560010"/>
<organism evidence="4 5">
    <name type="scientific">Tetrahymena thermophila (strain SB210)</name>
    <dbReference type="NCBI Taxonomy" id="312017"/>
    <lineage>
        <taxon>Eukaryota</taxon>
        <taxon>Sar</taxon>
        <taxon>Alveolata</taxon>
        <taxon>Ciliophora</taxon>
        <taxon>Intramacronucleata</taxon>
        <taxon>Oligohymenophorea</taxon>
        <taxon>Hymenostomatida</taxon>
        <taxon>Tetrahymenina</taxon>
        <taxon>Tetrahymenidae</taxon>
        <taxon>Tetrahymena</taxon>
    </lineage>
</organism>
<feature type="coiled-coil region" evidence="1">
    <location>
        <begin position="409"/>
        <end position="439"/>
    </location>
</feature>
<keyword evidence="2" id="KW-0472">Membrane</keyword>
<evidence type="ECO:0000313" key="5">
    <source>
        <dbReference type="Proteomes" id="UP000009168"/>
    </source>
</evidence>
<keyword evidence="2" id="KW-0812">Transmembrane</keyword>
<evidence type="ECO:0000259" key="3">
    <source>
        <dbReference type="Pfam" id="PF14703"/>
    </source>
</evidence>
<feature type="transmembrane region" description="Helical" evidence="2">
    <location>
        <begin position="541"/>
        <end position="565"/>
    </location>
</feature>
<dbReference type="AlphaFoldDB" id="I7MHU8"/>
<feature type="transmembrane region" description="Helical" evidence="2">
    <location>
        <begin position="641"/>
        <end position="668"/>
    </location>
</feature>
<dbReference type="PANTHER" id="PTHR13018">
    <property type="entry name" value="PROBABLE MEMBRANE PROTEIN DUF221-RELATED"/>
    <property type="match status" value="1"/>
</dbReference>
<feature type="transmembrane region" description="Helical" evidence="2">
    <location>
        <begin position="286"/>
        <end position="306"/>
    </location>
</feature>
<feature type="transmembrane region" description="Helical" evidence="2">
    <location>
        <begin position="803"/>
        <end position="835"/>
    </location>
</feature>
<evidence type="ECO:0000256" key="1">
    <source>
        <dbReference type="SAM" id="Coils"/>
    </source>
</evidence>
<dbReference type="Pfam" id="PF14703">
    <property type="entry name" value="PHM7_cyt"/>
    <property type="match status" value="1"/>
</dbReference>
<sequence>MNRVVPQELNDSAMPMQTQEDIIDLSDVKQLKKPNLADLENFIQQTHPLSGNSRQYTRCETCSFETGRHSCLFGDTSEKSQVDKLGLTPTLYFRFVKNLAEWFLFFSILAAVPILFYMKAFTESSSEVKQFTATQKLVSTTLGSLVLDRTQCQYLLLGNKSSSSTTSQISDYTLSLQCSTGTLPTQSSMYYYGLVTSKSSGQTSDTCIFQDLSQIDQTCNQSVISNFQAIITPCFGQTSCQVAFDTSIFSSDSDCQSKAKKQKIFVSTICENSYYQVKWKFEKSQAVLIASVIDGAIMICFMYVLIRLKMSQNQTEKNVISNSVGVSYFTLEIKNLPQDFEVDELKFKLKKHFETQISQIVSKKESFGVYDIQVATPYNVVQSEKKLTNLQKKKLEQILSYCNKFSIAIQNNQLSMKMLNNHYNNLEKQEDRKIAMEKLTNIAKISSLIEKEKKIQKEQERSGQKKIISAFVTFQTMRNRDIAYYAMYQTYLDKFIESCLFCCKNKNDMRRFEYRLLEVKSAPAPEDIIWENFSISFCNRFIRIIFSTLITLTCMIGTLIFIVFVKNQNQKFLNKYPTVNCPSNSSSITQQQVVKDYESQVTKGLLECYCKINPLGRYNDNFTMSDGSTQQLCKNWFEDQALIIALPFLVVVVIIFINNIMQIIFTYLSKLEGYRYVSHQVSSRVAKIFIMQFMNTALIILIMNTKFNGVSNTTISMLLDGTFTDFNPLWFLQVGSTILLTMIFYIMMPYLNFIFQSLYICLRRYYDRKWSSNKNITRQSTQEKYESVYLSPNLLIEVRYAQIMNIIFVCFLYSSGLPLLIITTFLYLISTYYVDKFAMLRLCRKPPQFGKNLEDIIRNILWISIPLHCLLGIWMYGSPKMFPSSISNSILNSISSQVSQLESQINDYNNTDISKEFYSRAIKSQCIPQLIVLLFFLLYVLYLLIKKRIIIPLFNCICCCFNFAEDDLISKKNELQLIPYFAFVTKQDLKSNLKLLQNDLQECKNDNYKQILSDKYTLLRQQLNTRKSNNDKHFQLENLEKQRGVSCNLVGLYSYDIRVHPDYSHN</sequence>
<dbReference type="RefSeq" id="XP_001010155.3">
    <property type="nucleotide sequence ID" value="XM_001010155.3"/>
</dbReference>
<dbReference type="EMBL" id="GG662808">
    <property type="protein sequence ID" value="EAR89910.3"/>
    <property type="molecule type" value="Genomic_DNA"/>
</dbReference>
<dbReference type="GO" id="GO:0005886">
    <property type="term" value="C:plasma membrane"/>
    <property type="evidence" value="ECO:0007669"/>
    <property type="project" value="TreeGrafter"/>
</dbReference>
<protein>
    <submittedName>
        <fullName evidence="4">tRNA (GuanineN(7))methyltransferase, putative</fullName>
    </submittedName>
</protein>
<proteinExistence type="predicted"/>
<feature type="transmembrane region" description="Helical" evidence="2">
    <location>
        <begin position="856"/>
        <end position="877"/>
    </location>
</feature>